<keyword evidence="1" id="KW-1133">Transmembrane helix</keyword>
<dbReference type="Proteomes" id="UP001497453">
    <property type="component" value="Chromosome 6"/>
</dbReference>
<feature type="transmembrane region" description="Helical" evidence="1">
    <location>
        <begin position="204"/>
        <end position="224"/>
    </location>
</feature>
<name>A0ABP1DSD4_9APHY</name>
<accession>A0ABP1DSD4</accession>
<organism evidence="2 3">
    <name type="scientific">Somion occarium</name>
    <dbReference type="NCBI Taxonomy" id="3059160"/>
    <lineage>
        <taxon>Eukaryota</taxon>
        <taxon>Fungi</taxon>
        <taxon>Dikarya</taxon>
        <taxon>Basidiomycota</taxon>
        <taxon>Agaricomycotina</taxon>
        <taxon>Agaricomycetes</taxon>
        <taxon>Polyporales</taxon>
        <taxon>Cerrenaceae</taxon>
        <taxon>Somion</taxon>
    </lineage>
</organism>
<keyword evidence="3" id="KW-1185">Reference proteome</keyword>
<keyword evidence="1" id="KW-0812">Transmembrane</keyword>
<evidence type="ECO:0000313" key="2">
    <source>
        <dbReference type="EMBL" id="CAL1710736.1"/>
    </source>
</evidence>
<proteinExistence type="predicted"/>
<protein>
    <submittedName>
        <fullName evidence="2">Uncharacterized protein</fullName>
    </submittedName>
</protein>
<keyword evidence="1" id="KW-0472">Membrane</keyword>
<sequence>MRRPIQNSFPLTPVSSHRLLQSHTELPLSTEKFTLDSEPFQARHAYTKISPKSDPSHARVSHKTQASAKDVWNDGAFILNEGSTVKGQFESARLLGLTISSAAVRILQQISSLNTLTIFQSKVVGITTPILIGLYAFRVARDWLLTAHKEASESDEDLPTPLQYGLVVDLLSGSGLAALVQAVRYMTRSHRRRARASSMLSRSFLVILTIFVLKNVISAVDLWLHTVTATIILPTISPIDTPFQYSIAQNICPPYPDPWYEAIHPCLMTEGAWLMASGH</sequence>
<dbReference type="EMBL" id="OZ037949">
    <property type="protein sequence ID" value="CAL1710736.1"/>
    <property type="molecule type" value="Genomic_DNA"/>
</dbReference>
<gene>
    <name evidence="2" type="ORF">GFSPODELE1_LOCUS7967</name>
</gene>
<evidence type="ECO:0000313" key="3">
    <source>
        <dbReference type="Proteomes" id="UP001497453"/>
    </source>
</evidence>
<reference evidence="3" key="1">
    <citation type="submission" date="2024-04" db="EMBL/GenBank/DDBJ databases">
        <authorList>
            <person name="Shaw F."/>
            <person name="Minotto A."/>
        </authorList>
    </citation>
    <scope>NUCLEOTIDE SEQUENCE [LARGE SCALE GENOMIC DNA]</scope>
</reference>
<feature type="transmembrane region" description="Helical" evidence="1">
    <location>
        <begin position="161"/>
        <end position="183"/>
    </location>
</feature>
<feature type="transmembrane region" description="Helical" evidence="1">
    <location>
        <begin position="123"/>
        <end position="141"/>
    </location>
</feature>
<evidence type="ECO:0000256" key="1">
    <source>
        <dbReference type="SAM" id="Phobius"/>
    </source>
</evidence>